<dbReference type="Proteomes" id="UP000182798">
    <property type="component" value="Unassembled WGS sequence"/>
</dbReference>
<dbReference type="Gene3D" id="2.60.120.260">
    <property type="entry name" value="Galactose-binding domain-like"/>
    <property type="match status" value="1"/>
</dbReference>
<feature type="domain" description="FBA" evidence="1">
    <location>
        <begin position="447"/>
        <end position="623"/>
    </location>
</feature>
<dbReference type="AlphaFoldDB" id="A0A1J5U4N2"/>
<dbReference type="InterPro" id="IPR007397">
    <property type="entry name" value="F-box-assoc_dom"/>
</dbReference>
<proteinExistence type="predicted"/>
<dbReference type="GO" id="GO:0019005">
    <property type="term" value="C:SCF ubiquitin ligase complex"/>
    <property type="evidence" value="ECO:0007669"/>
    <property type="project" value="TreeGrafter"/>
</dbReference>
<dbReference type="SMART" id="SM01198">
    <property type="entry name" value="FBA"/>
    <property type="match status" value="1"/>
</dbReference>
<organism evidence="2 3">
    <name type="scientific">Bathymodiolus thermophilus thioautotrophic gill symbiont</name>
    <dbReference type="NCBI Taxonomy" id="2360"/>
    <lineage>
        <taxon>Bacteria</taxon>
        <taxon>Pseudomonadati</taxon>
        <taxon>Pseudomonadota</taxon>
        <taxon>Gammaproteobacteria</taxon>
        <taxon>sulfur-oxidizing symbionts</taxon>
    </lineage>
</organism>
<comment type="caution">
    <text evidence="2">The sequence shown here is derived from an EMBL/GenBank/DDBJ whole genome shotgun (WGS) entry which is preliminary data.</text>
</comment>
<sequence>MHYSKKIKKSTKKTSIFLISFISNTVFGSIVYPVAIPGTGSTVQKLDFEKEKRGSSDFFYNHGWAGQGYGLTGTQRGAPESIKVGRTPNVKSGFSDSSLFSGKKSLQFYSHIRNSQWHDDHSTGGTKYYSGADKENQDDFFMPIINKKGWVASDTPAVLMHIYTEGISLMDSLQYTSLRMPTVSKFWNSTKARWPGIWIYQNPRNLKYTISLRRPAPSSMDVSFDFPGVKKIQESTWWTLGLSITPNGNIHYFLADSYVENLTMEHYLSSSFQLYDSEKKNRVKVAYQTESVVMISNYATKKHRQSIDDILYTANNAIINAWGTNDRKGKINTIYVYENPYTQKTEYFSLQKLNHHGRYKDFPTDETNNDYWLYLGNVLSEAIKLNQEISKYKHWGDDSRMANLGDEFGYFNPYSKRYEVFKLVGLGRNKKYQSFPVNGGDNYYWKFLKVLGFNVGGNLLKNNNAQEGLKYWNIIENGGKGFASGFYNNSVNKGFNTSYLWNIKEQTIDMNEFGILDDNDKVLVSAEFKDTYCSNDYLLLEVELKDKDHNIINRFSTGKRPTKTPKLCIWNGDRSVEKVSQIIDIPAGKTVHYITYRDGGKDKEFWAGRYGVVISNAKITTERN</sequence>
<name>A0A1J5U4N2_9GAMM</name>
<evidence type="ECO:0000313" key="2">
    <source>
        <dbReference type="EMBL" id="OIR23742.1"/>
    </source>
</evidence>
<dbReference type="GO" id="GO:0006516">
    <property type="term" value="P:glycoprotein catabolic process"/>
    <property type="evidence" value="ECO:0007669"/>
    <property type="project" value="TreeGrafter"/>
</dbReference>
<dbReference type="Gene3D" id="3.30.160.280">
    <property type="match status" value="2"/>
</dbReference>
<dbReference type="PANTHER" id="PTHR12125:SF5">
    <property type="entry name" value="F-BOX DOMAIN-CONTAINING PROTEIN"/>
    <property type="match status" value="1"/>
</dbReference>
<dbReference type="PROSITE" id="PS51114">
    <property type="entry name" value="FBA"/>
    <property type="match status" value="1"/>
</dbReference>
<gene>
    <name evidence="2" type="ORF">BGC33_08015</name>
</gene>
<reference evidence="3" key="1">
    <citation type="submission" date="2016-09" db="EMBL/GenBank/DDBJ databases">
        <title>Genome Sequence of Bathymodiolus thermophilus sulfur-oxidizing gill endosymbiont.</title>
        <authorList>
            <person name="Ponnudurai R."/>
            <person name="Kleiner M."/>
            <person name="Sayavedra L."/>
            <person name="Thuermer A."/>
            <person name="Felbeck H."/>
            <person name="Schlueter R."/>
            <person name="Schweder T."/>
            <person name="Markert S."/>
        </authorList>
    </citation>
    <scope>NUCLEOTIDE SEQUENCE [LARGE SCALE GENOMIC DNA]</scope>
    <source>
        <strain evidence="3">BAT/CrabSpa'14</strain>
    </source>
</reference>
<dbReference type="PANTHER" id="PTHR12125">
    <property type="entry name" value="F-BOX ONLY PROTEIN 6-LIKE PROTEIN"/>
    <property type="match status" value="1"/>
</dbReference>
<dbReference type="GO" id="GO:0061630">
    <property type="term" value="F:ubiquitin protein ligase activity"/>
    <property type="evidence" value="ECO:0007669"/>
    <property type="project" value="TreeGrafter"/>
</dbReference>
<accession>A0A1J5U4N2</accession>
<dbReference type="GO" id="GO:0031146">
    <property type="term" value="P:SCF-dependent proteasomal ubiquitin-dependent protein catabolic process"/>
    <property type="evidence" value="ECO:0007669"/>
    <property type="project" value="TreeGrafter"/>
</dbReference>
<dbReference type="EMBL" id="MIQH01001172">
    <property type="protein sequence ID" value="OIR23742.1"/>
    <property type="molecule type" value="Genomic_DNA"/>
</dbReference>
<dbReference type="GO" id="GO:0005737">
    <property type="term" value="C:cytoplasm"/>
    <property type="evidence" value="ECO:0007669"/>
    <property type="project" value="UniProtKB-ARBA"/>
</dbReference>
<dbReference type="InterPro" id="IPR039752">
    <property type="entry name" value="F-box_only"/>
</dbReference>
<dbReference type="SUPFAM" id="SSF49785">
    <property type="entry name" value="Galactose-binding domain-like"/>
    <property type="match status" value="1"/>
</dbReference>
<evidence type="ECO:0000313" key="3">
    <source>
        <dbReference type="Proteomes" id="UP000182798"/>
    </source>
</evidence>
<dbReference type="InterPro" id="IPR008979">
    <property type="entry name" value="Galactose-bd-like_sf"/>
</dbReference>
<dbReference type="GO" id="GO:0036503">
    <property type="term" value="P:ERAD pathway"/>
    <property type="evidence" value="ECO:0007669"/>
    <property type="project" value="TreeGrafter"/>
</dbReference>
<protein>
    <recommendedName>
        <fullName evidence="1">FBA domain-containing protein</fullName>
    </recommendedName>
</protein>
<evidence type="ECO:0000259" key="1">
    <source>
        <dbReference type="PROSITE" id="PS51114"/>
    </source>
</evidence>
<dbReference type="Pfam" id="PF04300">
    <property type="entry name" value="FBA"/>
    <property type="match status" value="1"/>
</dbReference>